<evidence type="ECO:0000313" key="2">
    <source>
        <dbReference type="Proteomes" id="UP001143330"/>
    </source>
</evidence>
<proteinExistence type="predicted"/>
<sequence>MVFADHYSRLLGSPFELTAQLAILRTFPLGRDEASAADAVDQTARHTNAVIAAFNTGAKNGSPLIQLAGNGCALWTAEPTLERFRAMVDLYRSAVAREPA</sequence>
<dbReference type="EMBL" id="BSFM01000016">
    <property type="protein sequence ID" value="GLK85469.1"/>
    <property type="molecule type" value="Genomic_DNA"/>
</dbReference>
<dbReference type="AlphaFoldDB" id="A0A9W6JZZ3"/>
<protein>
    <submittedName>
        <fullName evidence="1">Uncharacterized protein</fullName>
    </submittedName>
</protein>
<gene>
    <name evidence="1" type="ORF">GCM10017653_35390</name>
</gene>
<reference evidence="1" key="1">
    <citation type="journal article" date="2014" name="Int. J. Syst. Evol. Microbiol.">
        <title>Complete genome sequence of Corynebacterium casei LMG S-19264T (=DSM 44701T), isolated from a smear-ripened cheese.</title>
        <authorList>
            <consortium name="US DOE Joint Genome Institute (JGI-PGF)"/>
            <person name="Walter F."/>
            <person name="Albersmeier A."/>
            <person name="Kalinowski J."/>
            <person name="Ruckert C."/>
        </authorList>
    </citation>
    <scope>NUCLEOTIDE SEQUENCE</scope>
    <source>
        <strain evidence="1">VKM B-2789</strain>
    </source>
</reference>
<keyword evidence="2" id="KW-1185">Reference proteome</keyword>
<name>A0A9W6JZZ3_9HYPH</name>
<accession>A0A9W6JZZ3</accession>
<dbReference type="Proteomes" id="UP001143330">
    <property type="component" value="Unassembled WGS sequence"/>
</dbReference>
<comment type="caution">
    <text evidence="1">The sequence shown here is derived from an EMBL/GenBank/DDBJ whole genome shotgun (WGS) entry which is preliminary data.</text>
</comment>
<evidence type="ECO:0000313" key="1">
    <source>
        <dbReference type="EMBL" id="GLK85469.1"/>
    </source>
</evidence>
<reference evidence="1" key="2">
    <citation type="submission" date="2023-01" db="EMBL/GenBank/DDBJ databases">
        <authorList>
            <person name="Sun Q."/>
            <person name="Evtushenko L."/>
        </authorList>
    </citation>
    <scope>NUCLEOTIDE SEQUENCE</scope>
    <source>
        <strain evidence="1">VKM B-2789</strain>
    </source>
</reference>
<organism evidence="1 2">
    <name type="scientific">Ancylobacter defluvii</name>
    <dbReference type="NCBI Taxonomy" id="1282440"/>
    <lineage>
        <taxon>Bacteria</taxon>
        <taxon>Pseudomonadati</taxon>
        <taxon>Pseudomonadota</taxon>
        <taxon>Alphaproteobacteria</taxon>
        <taxon>Hyphomicrobiales</taxon>
        <taxon>Xanthobacteraceae</taxon>
        <taxon>Ancylobacter</taxon>
    </lineage>
</organism>